<feature type="domain" description="Reverse transcriptase zinc-binding" evidence="1">
    <location>
        <begin position="100"/>
        <end position="182"/>
    </location>
</feature>
<dbReference type="InterPro" id="IPR026960">
    <property type="entry name" value="RVT-Znf"/>
</dbReference>
<dbReference type="RefSeq" id="XP_030478052.1">
    <property type="nucleotide sequence ID" value="XM_030622192.1"/>
</dbReference>
<dbReference type="Pfam" id="PF13966">
    <property type="entry name" value="zf-RVT"/>
    <property type="match status" value="1"/>
</dbReference>
<dbReference type="OrthoDB" id="1937542at2759"/>
<evidence type="ECO:0000313" key="2">
    <source>
        <dbReference type="EnsemblPlants" id="cds.evm.model.08.837"/>
    </source>
</evidence>
<protein>
    <recommendedName>
        <fullName evidence="1">Reverse transcriptase zinc-binding domain-containing protein</fullName>
    </recommendedName>
</protein>
<evidence type="ECO:0000313" key="3">
    <source>
        <dbReference type="Proteomes" id="UP000596661"/>
    </source>
</evidence>
<dbReference type="EnsemblPlants" id="evm.model.08.837">
    <property type="protein sequence ID" value="cds.evm.model.08.837"/>
    <property type="gene ID" value="evm.TU.08.837"/>
</dbReference>
<dbReference type="GeneID" id="115695099"/>
<keyword evidence="3" id="KW-1185">Reference proteome</keyword>
<dbReference type="EMBL" id="UZAU01000693">
    <property type="status" value="NOT_ANNOTATED_CDS"/>
    <property type="molecule type" value="Genomic_DNA"/>
</dbReference>
<proteinExistence type="predicted"/>
<dbReference type="KEGG" id="csav:115695099"/>
<dbReference type="PANTHER" id="PTHR33116">
    <property type="entry name" value="REVERSE TRANSCRIPTASE ZINC-BINDING DOMAIN-CONTAINING PROTEIN-RELATED-RELATED"/>
    <property type="match status" value="1"/>
</dbReference>
<dbReference type="PANTHER" id="PTHR33116:SF84">
    <property type="entry name" value="RNA-DIRECTED DNA POLYMERASE"/>
    <property type="match status" value="1"/>
</dbReference>
<dbReference type="Proteomes" id="UP000596661">
    <property type="component" value="Chromosome 8"/>
</dbReference>
<dbReference type="AlphaFoldDB" id="A0A803QCI8"/>
<gene>
    <name evidence="2" type="primary">LOC115695099</name>
</gene>
<sequence length="282" mass="33293">MYQGPGLVAWEAICQPKSTGGLGFRNVSAWNKAAMGKYLWAIANKEDSLWLRWINSVYLHNGDWWDHIPPSQSSWYWISLMRLKEQFKIALNGNLVLQKYTVDYGYKLLNPVQEKVFWNKQIWGRLNTPKHSFVAWLAIQHRLKTRDRLCKMGIFADHGCLLCKEQPETSMHLFFECAVSRKCLQQVKEWLQWKPQSVSLSGLIRWLGRSKMSNFRKLVIAAPVASLIYHIWKMRNLSYWDDETQDDMRMCKELKAGVTQRVELFWPKKVSNVDKEWFMSLL</sequence>
<organism evidence="2 3">
    <name type="scientific">Cannabis sativa</name>
    <name type="common">Hemp</name>
    <name type="synonym">Marijuana</name>
    <dbReference type="NCBI Taxonomy" id="3483"/>
    <lineage>
        <taxon>Eukaryota</taxon>
        <taxon>Viridiplantae</taxon>
        <taxon>Streptophyta</taxon>
        <taxon>Embryophyta</taxon>
        <taxon>Tracheophyta</taxon>
        <taxon>Spermatophyta</taxon>
        <taxon>Magnoliopsida</taxon>
        <taxon>eudicotyledons</taxon>
        <taxon>Gunneridae</taxon>
        <taxon>Pentapetalae</taxon>
        <taxon>rosids</taxon>
        <taxon>fabids</taxon>
        <taxon>Rosales</taxon>
        <taxon>Cannabaceae</taxon>
        <taxon>Cannabis</taxon>
    </lineage>
</organism>
<name>A0A803QCI8_CANSA</name>
<reference evidence="2" key="2">
    <citation type="submission" date="2021-03" db="UniProtKB">
        <authorList>
            <consortium name="EnsemblPlants"/>
        </authorList>
    </citation>
    <scope>IDENTIFICATION</scope>
</reference>
<evidence type="ECO:0000259" key="1">
    <source>
        <dbReference type="Pfam" id="PF13966"/>
    </source>
</evidence>
<dbReference type="Gramene" id="evm.model.08.837">
    <property type="protein sequence ID" value="cds.evm.model.08.837"/>
    <property type="gene ID" value="evm.TU.08.837"/>
</dbReference>
<accession>A0A803QCI8</accession>
<reference evidence="2" key="1">
    <citation type="submission" date="2018-11" db="EMBL/GenBank/DDBJ databases">
        <authorList>
            <person name="Grassa J C."/>
        </authorList>
    </citation>
    <scope>NUCLEOTIDE SEQUENCE [LARGE SCALE GENOMIC DNA]</scope>
</reference>